<evidence type="ECO:0000256" key="1">
    <source>
        <dbReference type="ARBA" id="ARBA00008675"/>
    </source>
</evidence>
<evidence type="ECO:0000259" key="5">
    <source>
        <dbReference type="PROSITE" id="PS51903"/>
    </source>
</evidence>
<dbReference type="SUPFAM" id="SSF81923">
    <property type="entry name" value="Double Clp-N motif"/>
    <property type="match status" value="1"/>
</dbReference>
<comment type="similarity">
    <text evidence="1">Belongs to the ClpA/ClpB family.</text>
</comment>
<feature type="region of interest" description="Disordered" evidence="4">
    <location>
        <begin position="597"/>
        <end position="620"/>
    </location>
</feature>
<dbReference type="InterPro" id="IPR004176">
    <property type="entry name" value="Clp_R_N"/>
</dbReference>
<protein>
    <submittedName>
        <fullName evidence="6">Clp amino terminal domain</fullName>
    </submittedName>
</protein>
<organism evidence="6 7">
    <name type="scientific">Musa troglodytarum</name>
    <name type="common">fe'i banana</name>
    <dbReference type="NCBI Taxonomy" id="320322"/>
    <lineage>
        <taxon>Eukaryota</taxon>
        <taxon>Viridiplantae</taxon>
        <taxon>Streptophyta</taxon>
        <taxon>Embryophyta</taxon>
        <taxon>Tracheophyta</taxon>
        <taxon>Spermatophyta</taxon>
        <taxon>Magnoliopsida</taxon>
        <taxon>Liliopsida</taxon>
        <taxon>Zingiberales</taxon>
        <taxon>Musaceae</taxon>
        <taxon>Musa</taxon>
    </lineage>
</organism>
<name>A0A9E7HS49_9LILI</name>
<dbReference type="Gene3D" id="1.10.1780.10">
    <property type="entry name" value="Clp, N-terminal domain"/>
    <property type="match status" value="1"/>
</dbReference>
<evidence type="ECO:0000256" key="4">
    <source>
        <dbReference type="SAM" id="MobiDB-lite"/>
    </source>
</evidence>
<dbReference type="PANTHER" id="PTHR43572:SF3">
    <property type="entry name" value="PROTEIN SMAX1-LIKE 5"/>
    <property type="match status" value="1"/>
</dbReference>
<reference evidence="6" key="1">
    <citation type="submission" date="2022-05" db="EMBL/GenBank/DDBJ databases">
        <title>The Musa troglodytarum L. genome provides insights into the mechanism of non-climacteric behaviour and enrichment of carotenoids.</title>
        <authorList>
            <person name="Wang J."/>
        </authorList>
    </citation>
    <scope>NUCLEOTIDE SEQUENCE</scope>
    <source>
        <tissue evidence="6">Leaf</tissue>
    </source>
</reference>
<dbReference type="Pfam" id="PF23569">
    <property type="entry name" value="NBD_SMAX1"/>
    <property type="match status" value="1"/>
</dbReference>
<dbReference type="OrthoDB" id="1872342at2759"/>
<dbReference type="PROSITE" id="PS51903">
    <property type="entry name" value="CLP_R"/>
    <property type="match status" value="1"/>
</dbReference>
<feature type="compositionally biased region" description="Basic and acidic residues" evidence="4">
    <location>
        <begin position="599"/>
        <end position="608"/>
    </location>
</feature>
<evidence type="ECO:0000256" key="3">
    <source>
        <dbReference type="PROSITE-ProRule" id="PRU01251"/>
    </source>
</evidence>
<dbReference type="SUPFAM" id="SSF52540">
    <property type="entry name" value="P-loop containing nucleoside triphosphate hydrolases"/>
    <property type="match status" value="1"/>
</dbReference>
<dbReference type="Proteomes" id="UP001055439">
    <property type="component" value="Chromosome 8"/>
</dbReference>
<feature type="domain" description="Clp R" evidence="5">
    <location>
        <begin position="8"/>
        <end position="187"/>
    </location>
</feature>
<dbReference type="InterPro" id="IPR051650">
    <property type="entry name" value="SL_signaling_regulator"/>
</dbReference>
<accession>A0A9E7HS49</accession>
<dbReference type="InterPro" id="IPR036628">
    <property type="entry name" value="Clp_N_dom_sf"/>
</dbReference>
<dbReference type="AlphaFoldDB" id="A0A9E7HS49"/>
<dbReference type="InterPro" id="IPR027417">
    <property type="entry name" value="P-loop_NTPase"/>
</dbReference>
<dbReference type="Gene3D" id="3.40.50.300">
    <property type="entry name" value="P-loop containing nucleotide triphosphate hydrolases"/>
    <property type="match status" value="1"/>
</dbReference>
<feature type="compositionally biased region" description="Basic and acidic residues" evidence="4">
    <location>
        <begin position="819"/>
        <end position="846"/>
    </location>
</feature>
<feature type="region of interest" description="Disordered" evidence="4">
    <location>
        <begin position="819"/>
        <end position="886"/>
    </location>
</feature>
<proteinExistence type="inferred from homology"/>
<evidence type="ECO:0000256" key="2">
    <source>
        <dbReference type="ARBA" id="ARBA00022737"/>
    </source>
</evidence>
<sequence length="1006" mass="110133">MRTGACTLQQALTAEAASVLKHSLGLARRRGHAQVTPLHVAATLLSSSSSASSSLLRRACLRSHPHPPAFHPLRCRALELCLNVALNRLPTAPPPPSSGPLLTSQPSLSNALIAALKRAQAHQRRGCVELQQQQQQQQPLLAIKVELEQLIISILDDPSVSRVMREAGFSSTCVKNNLEEESSVLGQSTPLLLEPHKDIIGHGSSFCKSPLYKLSSRQSPPVPAQSSQKEDLSAVMEVMLRKQGRTNTVVVGDSVAMTEGVVTELMAKVERGDVPDELKSADIIKLHLSYVHLRLMRKCDVDLKVSDLRKKISSMASDGVGGNVIIYAGDLRWAVDEETKDGCGFRPVEHMVAELGRLLCELKSSISHVGGTVNNKVWLLATASYSTYLRCQLRQPSLEKLWGLQAVVVPSGGLALSLQAPSGPDSRSTKVREYPLQLLGSEVFSCEDGEKLMCCDECTSYFEKEALVLKSEAKDTNFGSIQLPSWLQRQRPDKHHQSKIKVICKGNALLELKRKWNSLCQSLHHTRQHQSHLYPPFFSQSSTGKNDTCSSSYPWWSSSNQSKIMMQPYSLSFSEATAKLDGGSPFNSVDLRNGMRSWQQKDEPKPRPSEVSLNSLRKPGNQDVGVTLSLCSAAASDSVTSNEQEEAMAGRQELTQKLQDNMPWQSEIIPAIVEALSDCRTCENKALRVLLHGSDGISKSRLARVMLEHFGGSTRKLIHVNMRKGANETSSCGEILGEALEKDSKFVVLIEDVDQADTGFLRSLADVLKAGAFENSSGEEVCLADSIFVMITSHSADCEDIGGGSDGVIRMMLRAEGRSTKSDLKRKPETELQNESKRPRTRDRGLDLNLLAEEDEEEEDRGWCCSYSKEDEDVPSDLTSETDGGMPPPLPPQLLDLMTAQFTLERPSLASENLASKLLRAFDEARSGEDGTGQLSIDGAAVEELMAAAGSFSESFFERWVRDVFQASLRTVEKGGNVRLSVEGKEGNVVEFGFMGSVLPGRIAVE</sequence>
<keyword evidence="2 3" id="KW-0677">Repeat</keyword>
<evidence type="ECO:0000313" key="6">
    <source>
        <dbReference type="EMBL" id="URE34593.1"/>
    </source>
</evidence>
<keyword evidence="7" id="KW-1185">Reference proteome</keyword>
<dbReference type="PANTHER" id="PTHR43572">
    <property type="entry name" value="CHAPERONE PROTEIN CLPD, CHLOROPLASTIC"/>
    <property type="match status" value="1"/>
</dbReference>
<dbReference type="EMBL" id="CP097510">
    <property type="protein sequence ID" value="URE34593.1"/>
    <property type="molecule type" value="Genomic_DNA"/>
</dbReference>
<evidence type="ECO:0000313" key="7">
    <source>
        <dbReference type="Proteomes" id="UP001055439"/>
    </source>
</evidence>
<dbReference type="InterPro" id="IPR058680">
    <property type="entry name" value="NBD_SMAX1-like"/>
</dbReference>
<gene>
    <name evidence="6" type="ORF">MUK42_07211</name>
</gene>